<dbReference type="GO" id="GO:0051225">
    <property type="term" value="P:spindle assembly"/>
    <property type="evidence" value="ECO:0007669"/>
    <property type="project" value="TreeGrafter"/>
</dbReference>
<dbReference type="GO" id="GO:0005880">
    <property type="term" value="C:nuclear microtubule"/>
    <property type="evidence" value="ECO:0007669"/>
    <property type="project" value="TreeGrafter"/>
</dbReference>
<dbReference type="InterPro" id="IPR007573">
    <property type="entry name" value="QWRF"/>
</dbReference>
<dbReference type="PANTHER" id="PTHR31807:SF6">
    <property type="entry name" value="PROTEIN ENDOSPERM DEFECTIVE 1-RELATED"/>
    <property type="match status" value="1"/>
</dbReference>
<evidence type="ECO:0000313" key="3">
    <source>
        <dbReference type="EMBL" id="JAU85811.1"/>
    </source>
</evidence>
<sequence>MEATTVRSIPERPSTPAITAPPPLPPSSMRRPRVREVSSRFMSPVSSSSSSSSSSSAGDLHLLSSNSPRQHHHQNQRPISAQKSRRQLKMADGDENRPSETARSLDSPFPLQQQQHGGKSPKWQQNQSKPLKENGHRLDTPTPMLPPPSRSRLNQQRLLTSSAATRLLRLSVSTDGEGDNDREKFNGSDLRNHAKIFNTPAAPPFRRSLSDDSSSLRASVSLKNGVGLSLPPVPPNSKNQADSKKQKKLIAQQADAHSLKLLHNRYLQWRFANANAEVKTQSQKAQAERMFYSLGLQMLELSDSVQKKRTELQRLLRVRAVKEIVESQIPCLEQWTVIEEDYSTSLAETTDALVNASLRLPLDVDIKVETRELAQALAAASKSMEGIVQNIGHFLPKTQEMETLMSELARVSSSEKASVEDCGIALLKTHSSHIEECYLTSQLIQHHKKCVLQESTTSI</sequence>
<dbReference type="GO" id="GO:0008017">
    <property type="term" value="F:microtubule binding"/>
    <property type="evidence" value="ECO:0007669"/>
    <property type="project" value="TreeGrafter"/>
</dbReference>
<evidence type="ECO:0000256" key="1">
    <source>
        <dbReference type="ARBA" id="ARBA00010016"/>
    </source>
</evidence>
<organism evidence="3">
    <name type="scientific">Noccaea caerulescens</name>
    <name type="common">Alpine penny-cress</name>
    <name type="synonym">Thlaspi caerulescens</name>
    <dbReference type="NCBI Taxonomy" id="107243"/>
    <lineage>
        <taxon>Eukaryota</taxon>
        <taxon>Viridiplantae</taxon>
        <taxon>Streptophyta</taxon>
        <taxon>Embryophyta</taxon>
        <taxon>Tracheophyta</taxon>
        <taxon>Spermatophyta</taxon>
        <taxon>Magnoliopsida</taxon>
        <taxon>eudicotyledons</taxon>
        <taxon>Gunneridae</taxon>
        <taxon>Pentapetalae</taxon>
        <taxon>rosids</taxon>
        <taxon>malvids</taxon>
        <taxon>Brassicales</taxon>
        <taxon>Brassicaceae</taxon>
        <taxon>Coluteocarpeae</taxon>
        <taxon>Noccaea</taxon>
    </lineage>
</organism>
<feature type="compositionally biased region" description="Low complexity" evidence="2">
    <location>
        <begin position="39"/>
        <end position="65"/>
    </location>
</feature>
<feature type="compositionally biased region" description="Basic and acidic residues" evidence="2">
    <location>
        <begin position="130"/>
        <end position="139"/>
    </location>
</feature>
<gene>
    <name evidence="3" type="ORF">MP_TR16190_c0_g1_i1_g.45936</name>
</gene>
<accession>A0A1J3IZQ1</accession>
<reference evidence="3" key="1">
    <citation type="submission" date="2016-07" db="EMBL/GenBank/DDBJ databases">
        <title>De novo transcriptome assembly of four accessions of the metal hyperaccumulator plant Noccaea caerulescens.</title>
        <authorList>
            <person name="Blande D."/>
            <person name="Halimaa P."/>
            <person name="Tervahauta A.I."/>
            <person name="Aarts M.G."/>
            <person name="Karenlampi S.O."/>
        </authorList>
    </citation>
    <scope>NUCLEOTIDE SEQUENCE</scope>
</reference>
<dbReference type="EMBL" id="GEVM01020127">
    <property type="protein sequence ID" value="JAU85811.1"/>
    <property type="molecule type" value="Transcribed_RNA"/>
</dbReference>
<protein>
    <submittedName>
        <fullName evidence="3">Protein ENDOSPERM DEFECTIVE 1</fullName>
    </submittedName>
</protein>
<dbReference type="GO" id="GO:0005737">
    <property type="term" value="C:cytoplasm"/>
    <property type="evidence" value="ECO:0007669"/>
    <property type="project" value="TreeGrafter"/>
</dbReference>
<comment type="similarity">
    <text evidence="1">Belongs to the QWRF family.</text>
</comment>
<name>A0A1J3IZQ1_NOCCA</name>
<feature type="region of interest" description="Disordered" evidence="2">
    <location>
        <begin position="1"/>
        <end position="154"/>
    </location>
</feature>
<dbReference type="PANTHER" id="PTHR31807">
    <property type="entry name" value="AUGMIN FAMILY MEMBER"/>
    <property type="match status" value="1"/>
</dbReference>
<feature type="region of interest" description="Disordered" evidence="2">
    <location>
        <begin position="224"/>
        <end position="246"/>
    </location>
</feature>
<evidence type="ECO:0000256" key="2">
    <source>
        <dbReference type="SAM" id="MobiDB-lite"/>
    </source>
</evidence>
<feature type="compositionally biased region" description="Basic and acidic residues" evidence="2">
    <location>
        <begin position="89"/>
        <end position="100"/>
    </location>
</feature>
<dbReference type="AlphaFoldDB" id="A0A1J3IZQ1"/>
<feature type="compositionally biased region" description="Polar residues" evidence="2">
    <location>
        <begin position="101"/>
        <end position="129"/>
    </location>
</feature>
<proteinExistence type="inferred from homology"/>
<dbReference type="Pfam" id="PF04484">
    <property type="entry name" value="QWRF"/>
    <property type="match status" value="1"/>
</dbReference>